<keyword evidence="3" id="KW-1185">Reference proteome</keyword>
<reference evidence="2" key="1">
    <citation type="journal article" date="2014" name="Int. J. Syst. Evol. Microbiol.">
        <title>Complete genome sequence of Corynebacterium casei LMG S-19264T (=DSM 44701T), isolated from a smear-ripened cheese.</title>
        <authorList>
            <consortium name="US DOE Joint Genome Institute (JGI-PGF)"/>
            <person name="Walter F."/>
            <person name="Albersmeier A."/>
            <person name="Kalinowski J."/>
            <person name="Ruckert C."/>
        </authorList>
    </citation>
    <scope>NUCLEOTIDE SEQUENCE</scope>
    <source>
        <strain evidence="2">CGMCC 4.7368</strain>
    </source>
</reference>
<dbReference type="Pfam" id="PF03435">
    <property type="entry name" value="Sacchrp_dh_NADP"/>
    <property type="match status" value="1"/>
</dbReference>
<dbReference type="PANTHER" id="PTHR43796">
    <property type="entry name" value="CARBOXYNORSPERMIDINE SYNTHASE"/>
    <property type="match status" value="1"/>
</dbReference>
<evidence type="ECO:0000259" key="1">
    <source>
        <dbReference type="Pfam" id="PF03435"/>
    </source>
</evidence>
<dbReference type="Proteomes" id="UP000646523">
    <property type="component" value="Unassembled WGS sequence"/>
</dbReference>
<proteinExistence type="predicted"/>
<dbReference type="RefSeq" id="WP_189123247.1">
    <property type="nucleotide sequence ID" value="NZ_BMNH01000003.1"/>
</dbReference>
<feature type="domain" description="Saccharopine dehydrogenase NADP binding" evidence="1">
    <location>
        <begin position="9"/>
        <end position="126"/>
    </location>
</feature>
<evidence type="ECO:0000313" key="3">
    <source>
        <dbReference type="Proteomes" id="UP000646523"/>
    </source>
</evidence>
<dbReference type="InterPro" id="IPR036291">
    <property type="entry name" value="NAD(P)-bd_dom_sf"/>
</dbReference>
<accession>A0A917YUF6</accession>
<dbReference type="EMBL" id="BMNH01000003">
    <property type="protein sequence ID" value="GGO64767.1"/>
    <property type="molecule type" value="Genomic_DNA"/>
</dbReference>
<sequence length="349" mass="36821">MLPENGTNIVILGGYGAVGRAAASTLGQWFPGRVVVAGRDPTRGAGLARTGAVQVVRADVNDPADVDRLLLDAAVVVMCVERANARVARACLERGVHYVDVSASLPVLESIAALDGLAARHGATAVLSVGVAPGLTNLLARHCVDRLPSARAVDLSLMLGLGGEHGADSVDWVVRHLAEPAARGRHRARTARVRLGDAGTRIVHPFPFSDQFTIAESLKVRATTRICFDSRLVTSAVFALRRARVFSLVRHLGAGPLAASALSRLHFGSDRFVVHAVASDEAGDAVWSTITGRETCNATGVITAYIVKAVFDDTAPHGVVHIDRFLDPGPLLGELTRHHMTVRHSAPGT</sequence>
<dbReference type="Gene3D" id="3.40.50.720">
    <property type="entry name" value="NAD(P)-binding Rossmann-like Domain"/>
    <property type="match status" value="1"/>
</dbReference>
<reference evidence="2" key="2">
    <citation type="submission" date="2020-09" db="EMBL/GenBank/DDBJ databases">
        <authorList>
            <person name="Sun Q."/>
            <person name="Zhou Y."/>
        </authorList>
    </citation>
    <scope>NUCLEOTIDE SEQUENCE</scope>
    <source>
        <strain evidence="2">CGMCC 4.7368</strain>
    </source>
</reference>
<organism evidence="2 3">
    <name type="scientific">Nonomuraea cavernae</name>
    <dbReference type="NCBI Taxonomy" id="2045107"/>
    <lineage>
        <taxon>Bacteria</taxon>
        <taxon>Bacillati</taxon>
        <taxon>Actinomycetota</taxon>
        <taxon>Actinomycetes</taxon>
        <taxon>Streptosporangiales</taxon>
        <taxon>Streptosporangiaceae</taxon>
        <taxon>Nonomuraea</taxon>
    </lineage>
</organism>
<name>A0A917YUF6_9ACTN</name>
<dbReference type="AlphaFoldDB" id="A0A917YUF6"/>
<evidence type="ECO:0000313" key="2">
    <source>
        <dbReference type="EMBL" id="GGO64767.1"/>
    </source>
</evidence>
<protein>
    <recommendedName>
        <fullName evidence="1">Saccharopine dehydrogenase NADP binding domain-containing protein</fullName>
    </recommendedName>
</protein>
<dbReference type="SUPFAM" id="SSF51735">
    <property type="entry name" value="NAD(P)-binding Rossmann-fold domains"/>
    <property type="match status" value="1"/>
</dbReference>
<dbReference type="InterPro" id="IPR005097">
    <property type="entry name" value="Sacchrp_dh_NADP-bd"/>
</dbReference>
<gene>
    <name evidence="2" type="ORF">GCM10012289_14880</name>
</gene>
<dbReference type="PANTHER" id="PTHR43796:SF2">
    <property type="entry name" value="CARBOXYNORSPERMIDINE SYNTHASE"/>
    <property type="match status" value="1"/>
</dbReference>
<comment type="caution">
    <text evidence="2">The sequence shown here is derived from an EMBL/GenBank/DDBJ whole genome shotgun (WGS) entry which is preliminary data.</text>
</comment>